<reference evidence="2" key="1">
    <citation type="journal article" date="2021" name="Nat. Microbiol.">
        <title>Cocultivation of an ultrasmall environmental parasitic bacterium with lytic ability against bacteria associated with wastewater foams.</title>
        <authorList>
            <person name="Batinovic S."/>
            <person name="Rose J.J.A."/>
            <person name="Ratcliffe J."/>
            <person name="Seviour R.J."/>
            <person name="Petrovski S."/>
        </authorList>
    </citation>
    <scope>NUCLEOTIDE SEQUENCE</scope>
    <source>
        <strain evidence="2">CON44</strain>
    </source>
</reference>
<evidence type="ECO:0000313" key="2">
    <source>
        <dbReference type="EMBL" id="QHN39448.1"/>
    </source>
</evidence>
<feature type="domain" description="YlxR" evidence="1">
    <location>
        <begin position="12"/>
        <end position="86"/>
    </location>
</feature>
<protein>
    <submittedName>
        <fullName evidence="2">DUF448 domain-containing protein</fullName>
    </submittedName>
</protein>
<accession>A0A857KX05</accession>
<name>A0A857KX05_9ACTN</name>
<dbReference type="RefSeq" id="WP_083837012.1">
    <property type="nucleotide sequence ID" value="NZ_CP045804.1"/>
</dbReference>
<sequence length="116" mass="12707">MVHRTLSEAPIRTCIGCRRRDSATALVRLVARTDSLHTESGEGPGRTVVVVDVTRAMPGRGAWLHPREECLSRAVRRKAFGPALRVHGLTVTHSDLSELVGEINDQRQAAEDMSTP</sequence>
<organism evidence="2">
    <name type="scientific">Gordonia amarae</name>
    <dbReference type="NCBI Taxonomy" id="36821"/>
    <lineage>
        <taxon>Bacteria</taxon>
        <taxon>Bacillati</taxon>
        <taxon>Actinomycetota</taxon>
        <taxon>Actinomycetes</taxon>
        <taxon>Mycobacteriales</taxon>
        <taxon>Gordoniaceae</taxon>
        <taxon>Gordonia</taxon>
    </lineage>
</organism>
<dbReference type="InterPro" id="IPR037465">
    <property type="entry name" value="YlxR"/>
</dbReference>
<dbReference type="InterPro" id="IPR007393">
    <property type="entry name" value="YlxR_dom"/>
</dbReference>
<dbReference type="EMBL" id="CP045810">
    <property type="protein sequence ID" value="QHN39448.1"/>
    <property type="molecule type" value="Genomic_DNA"/>
</dbReference>
<dbReference type="AlphaFoldDB" id="A0A857KX05"/>
<dbReference type="PANTHER" id="PTHR34215">
    <property type="entry name" value="BLL0784 PROTEIN"/>
    <property type="match status" value="1"/>
</dbReference>
<dbReference type="InterPro" id="IPR035931">
    <property type="entry name" value="YlxR-like_sf"/>
</dbReference>
<dbReference type="Gene3D" id="3.30.1230.10">
    <property type="entry name" value="YlxR-like"/>
    <property type="match status" value="1"/>
</dbReference>
<gene>
    <name evidence="2" type="ORF">GII30_09980</name>
</gene>
<dbReference type="PANTHER" id="PTHR34215:SF1">
    <property type="entry name" value="YLXR DOMAIN-CONTAINING PROTEIN"/>
    <property type="match status" value="1"/>
</dbReference>
<dbReference type="Pfam" id="PF04296">
    <property type="entry name" value="YlxR"/>
    <property type="match status" value="1"/>
</dbReference>
<dbReference type="SUPFAM" id="SSF64376">
    <property type="entry name" value="YlxR-like"/>
    <property type="match status" value="1"/>
</dbReference>
<evidence type="ECO:0000259" key="1">
    <source>
        <dbReference type="Pfam" id="PF04296"/>
    </source>
</evidence>
<proteinExistence type="predicted"/>